<evidence type="ECO:0000256" key="11">
    <source>
        <dbReference type="ARBA" id="ARBA00023004"/>
    </source>
</evidence>
<feature type="domain" description="Cytochrome b/b6 C-terminal region profile" evidence="15">
    <location>
        <begin position="1"/>
        <end position="112"/>
    </location>
</feature>
<comment type="subcellular location">
    <subcellularLocation>
        <location evidence="1">Mitochondrion inner membrane</location>
        <topology evidence="1">Multi-pass membrane protein</topology>
    </subcellularLocation>
</comment>
<sequence>MSSILTLVWVYAILRSIPNKLAGVAAIGLVFVSLALLPYLHKPTSRSPLFRPVHKALAWALIGDFLLLTYLGHQPVEPPFVALGQLATALFFGLLLAFCFAAWLDQWLAGIFEPSIKDDLGAEGPKTVGA</sequence>
<dbReference type="STRING" id="145388.A0A0D2KD06"/>
<dbReference type="PANTHER" id="PTHR19271">
    <property type="entry name" value="CYTOCHROME B"/>
    <property type="match status" value="1"/>
</dbReference>
<dbReference type="PANTHER" id="PTHR19271:SF16">
    <property type="entry name" value="CYTOCHROME B"/>
    <property type="match status" value="1"/>
</dbReference>
<dbReference type="AlphaFoldDB" id="A0A0D2KD06"/>
<feature type="transmembrane region" description="Helical" evidence="14">
    <location>
        <begin position="20"/>
        <end position="40"/>
    </location>
</feature>
<evidence type="ECO:0000256" key="3">
    <source>
        <dbReference type="ARBA" id="ARBA00022448"/>
    </source>
</evidence>
<evidence type="ECO:0000256" key="10">
    <source>
        <dbReference type="ARBA" id="ARBA00022989"/>
    </source>
</evidence>
<keyword evidence="11" id="KW-0408">Iron</keyword>
<evidence type="ECO:0000256" key="7">
    <source>
        <dbReference type="ARBA" id="ARBA00022723"/>
    </source>
</evidence>
<keyword evidence="9" id="KW-0249">Electron transport</keyword>
<evidence type="ECO:0000256" key="1">
    <source>
        <dbReference type="ARBA" id="ARBA00004448"/>
    </source>
</evidence>
<keyword evidence="8" id="KW-0999">Mitochondrion inner membrane</keyword>
<evidence type="ECO:0000256" key="12">
    <source>
        <dbReference type="ARBA" id="ARBA00023128"/>
    </source>
</evidence>
<dbReference type="GeneID" id="25734549"/>
<dbReference type="Pfam" id="PF00032">
    <property type="entry name" value="Cytochrom_B_C"/>
    <property type="match status" value="1"/>
</dbReference>
<geneLocation type="mitochondrion" evidence="16"/>
<dbReference type="PROSITE" id="PS51003">
    <property type="entry name" value="CYTB_CTER"/>
    <property type="match status" value="1"/>
</dbReference>
<dbReference type="EMBL" id="CM002677">
    <property type="protein sequence ID" value="KIZ07958.1"/>
    <property type="molecule type" value="Genomic_DNA"/>
</dbReference>
<feature type="transmembrane region" description="Helical" evidence="14">
    <location>
        <begin position="83"/>
        <end position="104"/>
    </location>
</feature>
<dbReference type="InterPro" id="IPR005798">
    <property type="entry name" value="Cyt_b/b6_C"/>
</dbReference>
<keyword evidence="10 14" id="KW-1133">Transmembrane helix</keyword>
<name>A0A0D2KD06_9CHLO</name>
<dbReference type="InterPro" id="IPR036150">
    <property type="entry name" value="Cyt_b/b6_C_sf"/>
</dbReference>
<gene>
    <name evidence="16" type="ORF">MNEG_16815</name>
</gene>
<evidence type="ECO:0000256" key="2">
    <source>
        <dbReference type="ARBA" id="ARBA00013531"/>
    </source>
</evidence>
<keyword evidence="7" id="KW-0479">Metal-binding</keyword>
<evidence type="ECO:0000256" key="5">
    <source>
        <dbReference type="ARBA" id="ARBA00022660"/>
    </source>
</evidence>
<organism evidence="16 17">
    <name type="scientific">Monoraphidium neglectum</name>
    <dbReference type="NCBI Taxonomy" id="145388"/>
    <lineage>
        <taxon>Eukaryota</taxon>
        <taxon>Viridiplantae</taxon>
        <taxon>Chlorophyta</taxon>
        <taxon>core chlorophytes</taxon>
        <taxon>Chlorophyceae</taxon>
        <taxon>CS clade</taxon>
        <taxon>Sphaeropleales</taxon>
        <taxon>Selenastraceae</taxon>
        <taxon>Monoraphidium</taxon>
    </lineage>
</organism>
<evidence type="ECO:0000256" key="14">
    <source>
        <dbReference type="SAM" id="Phobius"/>
    </source>
</evidence>
<dbReference type="Gene3D" id="1.20.810.10">
    <property type="entry name" value="Cytochrome Bc1 Complex, Chain C"/>
    <property type="match status" value="1"/>
</dbReference>
<dbReference type="InterPro" id="IPR027387">
    <property type="entry name" value="Cytb/b6-like_sf"/>
</dbReference>
<proteinExistence type="predicted"/>
<keyword evidence="17" id="KW-1185">Reference proteome</keyword>
<evidence type="ECO:0000256" key="6">
    <source>
        <dbReference type="ARBA" id="ARBA00022692"/>
    </source>
</evidence>
<evidence type="ECO:0000256" key="8">
    <source>
        <dbReference type="ARBA" id="ARBA00022792"/>
    </source>
</evidence>
<dbReference type="OrthoDB" id="564074at2759"/>
<keyword evidence="5" id="KW-0679">Respiratory chain</keyword>
<dbReference type="GO" id="GO:0008121">
    <property type="term" value="F:quinol-cytochrome-c reductase activity"/>
    <property type="evidence" value="ECO:0007669"/>
    <property type="project" value="TreeGrafter"/>
</dbReference>
<evidence type="ECO:0000256" key="9">
    <source>
        <dbReference type="ARBA" id="ARBA00022982"/>
    </source>
</evidence>
<keyword evidence="6 14" id="KW-0812">Transmembrane</keyword>
<dbReference type="RefSeq" id="XP_013906977.1">
    <property type="nucleotide sequence ID" value="NW_014013625.1"/>
</dbReference>
<dbReference type="SUPFAM" id="SSF81648">
    <property type="entry name" value="a domain/subunit of cytochrome bc1 complex (Ubiquinol-cytochrome c reductase)"/>
    <property type="match status" value="1"/>
</dbReference>
<protein>
    <recommendedName>
        <fullName evidence="2">Cytochrome b</fullName>
    </recommendedName>
</protein>
<keyword evidence="12 16" id="KW-0496">Mitochondrion</keyword>
<evidence type="ECO:0000256" key="4">
    <source>
        <dbReference type="ARBA" id="ARBA00022617"/>
    </source>
</evidence>
<evidence type="ECO:0000313" key="16">
    <source>
        <dbReference type="EMBL" id="KIZ07958.1"/>
    </source>
</evidence>
<dbReference type="GO" id="GO:0046872">
    <property type="term" value="F:metal ion binding"/>
    <property type="evidence" value="ECO:0007669"/>
    <property type="project" value="UniProtKB-KW"/>
</dbReference>
<keyword evidence="3" id="KW-0813">Transport</keyword>
<keyword evidence="13 14" id="KW-0472">Membrane</keyword>
<dbReference type="GO" id="GO:0006122">
    <property type="term" value="P:mitochondrial electron transport, ubiquinol to cytochrome c"/>
    <property type="evidence" value="ECO:0007669"/>
    <property type="project" value="TreeGrafter"/>
</dbReference>
<evidence type="ECO:0000256" key="13">
    <source>
        <dbReference type="ARBA" id="ARBA00023136"/>
    </source>
</evidence>
<feature type="transmembrane region" description="Helical" evidence="14">
    <location>
        <begin position="52"/>
        <end position="71"/>
    </location>
</feature>
<dbReference type="GO" id="GO:0016491">
    <property type="term" value="F:oxidoreductase activity"/>
    <property type="evidence" value="ECO:0007669"/>
    <property type="project" value="UniProtKB-UniRule"/>
</dbReference>
<reference evidence="16 17" key="1">
    <citation type="journal article" date="2013" name="BMC Genomics">
        <title>Reconstruction of the lipid metabolism for the microalga Monoraphidium neglectum from its genome sequence reveals characteristics suitable for biofuel production.</title>
        <authorList>
            <person name="Bogen C."/>
            <person name="Al-Dilaimi A."/>
            <person name="Albersmeier A."/>
            <person name="Wichmann J."/>
            <person name="Grundmann M."/>
            <person name="Rupp O."/>
            <person name="Lauersen K.J."/>
            <person name="Blifernez-Klassen O."/>
            <person name="Kalinowski J."/>
            <person name="Goesmann A."/>
            <person name="Mussgnug J.H."/>
            <person name="Kruse O."/>
        </authorList>
    </citation>
    <scope>NUCLEOTIDE SEQUENCE [LARGE SCALE GENOMIC DNA]</scope>
    <source>
        <strain evidence="16 17">SAG 48.87</strain>
    </source>
</reference>
<accession>A0A0D2KD06</accession>
<dbReference type="GO" id="GO:0005743">
    <property type="term" value="C:mitochondrial inner membrane"/>
    <property type="evidence" value="ECO:0007669"/>
    <property type="project" value="UniProtKB-SubCell"/>
</dbReference>
<evidence type="ECO:0000313" key="17">
    <source>
        <dbReference type="Proteomes" id="UP000054498"/>
    </source>
</evidence>
<keyword evidence="4" id="KW-0349">Heme</keyword>
<dbReference type="Proteomes" id="UP000054498">
    <property type="component" value="Mitochondrion MT"/>
</dbReference>
<evidence type="ECO:0000259" key="15">
    <source>
        <dbReference type="PROSITE" id="PS51003"/>
    </source>
</evidence>